<keyword evidence="3" id="KW-1185">Reference proteome</keyword>
<dbReference type="Proteomes" id="UP000826462">
    <property type="component" value="Chromosome 1"/>
</dbReference>
<sequence length="132" mass="13434">MGKALSFLKPVGKVFGIDPSGQADAIRDAANQQAAAERAAADAQAQATRDAAAAQSAQVNQQAQAVAQAQQATINQSTIANQIAAQQSQQQPQTQIDLTANTADDSSDPRRKYQGGASSVGGTNGGVGIRLT</sequence>
<gene>
    <name evidence="2" type="ORF">KZJ38_07510</name>
</gene>
<proteinExistence type="predicted"/>
<accession>A0ABX8USE3</accession>
<feature type="compositionally biased region" description="Gly residues" evidence="1">
    <location>
        <begin position="118"/>
        <end position="132"/>
    </location>
</feature>
<reference evidence="2 3" key="1">
    <citation type="submission" date="2021-07" db="EMBL/GenBank/DDBJ databases">
        <title>Paraburkholderia edwinii protects Aspergillus sp. from phenazines by acting as a toxin sponge.</title>
        <authorList>
            <person name="Dahlstrom K.M."/>
            <person name="Newman D.K."/>
        </authorList>
    </citation>
    <scope>NUCLEOTIDE SEQUENCE [LARGE SCALE GENOMIC DNA]</scope>
    <source>
        <strain evidence="2 3">Pe01</strain>
    </source>
</reference>
<dbReference type="EMBL" id="CP080095">
    <property type="protein sequence ID" value="QYD70145.1"/>
    <property type="molecule type" value="Genomic_DNA"/>
</dbReference>
<evidence type="ECO:0000313" key="2">
    <source>
        <dbReference type="EMBL" id="QYD70145.1"/>
    </source>
</evidence>
<feature type="region of interest" description="Disordered" evidence="1">
    <location>
        <begin position="84"/>
        <end position="132"/>
    </location>
</feature>
<name>A0ABX8USE3_9BURK</name>
<evidence type="ECO:0000313" key="3">
    <source>
        <dbReference type="Proteomes" id="UP000826462"/>
    </source>
</evidence>
<feature type="compositionally biased region" description="Low complexity" evidence="1">
    <location>
        <begin position="84"/>
        <end position="96"/>
    </location>
</feature>
<protein>
    <submittedName>
        <fullName evidence="2">Uncharacterized protein</fullName>
    </submittedName>
</protein>
<organism evidence="2 3">
    <name type="scientific">Paraburkholderia edwinii</name>
    <dbReference type="NCBI Taxonomy" id="2861782"/>
    <lineage>
        <taxon>Bacteria</taxon>
        <taxon>Pseudomonadati</taxon>
        <taxon>Pseudomonadota</taxon>
        <taxon>Betaproteobacteria</taxon>
        <taxon>Burkholderiales</taxon>
        <taxon>Burkholderiaceae</taxon>
        <taxon>Paraburkholderia</taxon>
    </lineage>
</organism>
<evidence type="ECO:0000256" key="1">
    <source>
        <dbReference type="SAM" id="MobiDB-lite"/>
    </source>
</evidence>
<dbReference type="RefSeq" id="WP_219799472.1">
    <property type="nucleotide sequence ID" value="NZ_CP080095.1"/>
</dbReference>